<feature type="domain" description="CobE/GbiG C-terminal" evidence="1">
    <location>
        <begin position="8"/>
        <end position="113"/>
    </location>
</feature>
<dbReference type="SUPFAM" id="SSF159664">
    <property type="entry name" value="CobE/GbiG C-terminal domain-like"/>
    <property type="match status" value="1"/>
</dbReference>
<dbReference type="Gene3D" id="3.30.420.180">
    <property type="entry name" value="CobE/GbiG C-terminal domain"/>
    <property type="match status" value="1"/>
</dbReference>
<evidence type="ECO:0000313" key="2">
    <source>
        <dbReference type="EMBL" id="TJZ92501.1"/>
    </source>
</evidence>
<dbReference type="RefSeq" id="WP_136885056.1">
    <property type="nucleotide sequence ID" value="NZ_SUNI01000004.1"/>
</dbReference>
<comment type="caution">
    <text evidence="2">The sequence shown here is derived from an EMBL/GenBank/DDBJ whole genome shotgun (WGS) entry which is preliminary data.</text>
</comment>
<evidence type="ECO:0000313" key="3">
    <source>
        <dbReference type="Proteomes" id="UP000309747"/>
    </source>
</evidence>
<keyword evidence="3" id="KW-1185">Reference proteome</keyword>
<name>A0A4U0RB66_9RHOB</name>
<dbReference type="Pfam" id="PF01890">
    <property type="entry name" value="CbiG_C"/>
    <property type="match status" value="1"/>
</dbReference>
<organism evidence="2 3">
    <name type="scientific">Paracoccus gahaiensis</name>
    <dbReference type="NCBI Taxonomy" id="1706839"/>
    <lineage>
        <taxon>Bacteria</taxon>
        <taxon>Pseudomonadati</taxon>
        <taxon>Pseudomonadota</taxon>
        <taxon>Alphaproteobacteria</taxon>
        <taxon>Rhodobacterales</taxon>
        <taxon>Paracoccaceae</taxon>
        <taxon>Paracoccus</taxon>
    </lineage>
</organism>
<dbReference type="OrthoDB" id="7475241at2"/>
<dbReference type="EMBL" id="SUNI01000004">
    <property type="protein sequence ID" value="TJZ92501.1"/>
    <property type="molecule type" value="Genomic_DNA"/>
</dbReference>
<protein>
    <submittedName>
        <fullName evidence="2">Cobalamin biosynthesis protein</fullName>
    </submittedName>
</protein>
<reference evidence="2 3" key="1">
    <citation type="submission" date="2019-04" db="EMBL/GenBank/DDBJ databases">
        <authorList>
            <person name="Li J."/>
        </authorList>
    </citation>
    <scope>NUCLEOTIDE SEQUENCE [LARGE SCALE GENOMIC DNA]</scope>
    <source>
        <strain evidence="2 3">KCTC 42687</strain>
    </source>
</reference>
<proteinExistence type="predicted"/>
<sequence>MTIAPFRIAGIGCRPGTAQDLLAAALQAAGGAQALATIPERAPEVRPLASALDLPLHLVAVAGISTPTQSPRILARFGTGSVAEAAALAASRTRGGRLVQPRRAFGPVTIAIAEVP</sequence>
<dbReference type="GO" id="GO:0009236">
    <property type="term" value="P:cobalamin biosynthetic process"/>
    <property type="evidence" value="ECO:0007669"/>
    <property type="project" value="InterPro"/>
</dbReference>
<gene>
    <name evidence="2" type="ORF">FA743_06430</name>
</gene>
<accession>A0A4U0RB66</accession>
<dbReference type="InterPro" id="IPR036518">
    <property type="entry name" value="CobE/GbiG_C_sf"/>
</dbReference>
<dbReference type="InterPro" id="IPR002750">
    <property type="entry name" value="CobE/GbiG_C"/>
</dbReference>
<dbReference type="Proteomes" id="UP000309747">
    <property type="component" value="Unassembled WGS sequence"/>
</dbReference>
<evidence type="ECO:0000259" key="1">
    <source>
        <dbReference type="Pfam" id="PF01890"/>
    </source>
</evidence>
<dbReference type="AlphaFoldDB" id="A0A4U0RB66"/>